<evidence type="ECO:0000256" key="5">
    <source>
        <dbReference type="ARBA" id="ARBA00023004"/>
    </source>
</evidence>
<name>A0A7J5U4J6_9BACT</name>
<evidence type="ECO:0000313" key="9">
    <source>
        <dbReference type="EMBL" id="KAB7732685.1"/>
    </source>
</evidence>
<evidence type="ECO:0000259" key="8">
    <source>
        <dbReference type="Pfam" id="PF00814"/>
    </source>
</evidence>
<dbReference type="GO" id="GO:0002949">
    <property type="term" value="P:tRNA threonylcarbamoyladenosine modification"/>
    <property type="evidence" value="ECO:0007669"/>
    <property type="project" value="InterPro"/>
</dbReference>
<sequence length="238" mass="25749">MLLLSIDTSTTVCSVALHRAEAGATSATLLGAYELFTERTSSAMLTTLMGDVVRQAGFDLSDLSAIAVAKGPGSYTGLRIGVSTAKGLCFALDKPLLAVNTLRAMAEQVRRLMPLGEKAPLLCPMIDARRMEVYCALYDKAGREVKLTAAEIIDEQSFAEWLAEGPVVFFGDGAAKCRPVLGLHPNALFPDEPIRPSARTIGQLAFHQFEAGRFEDVAAFEPFYLKEFMTTQPKKVVV</sequence>
<keyword evidence="6" id="KW-0012">Acyltransferase</keyword>
<accession>A0A7J5U4J6</accession>
<evidence type="ECO:0000256" key="1">
    <source>
        <dbReference type="ARBA" id="ARBA00012156"/>
    </source>
</evidence>
<keyword evidence="5" id="KW-0408">Iron</keyword>
<dbReference type="InterPro" id="IPR043129">
    <property type="entry name" value="ATPase_NBD"/>
</dbReference>
<dbReference type="CDD" id="cd24032">
    <property type="entry name" value="ASKHA_NBD_TsaB"/>
    <property type="match status" value="1"/>
</dbReference>
<evidence type="ECO:0000256" key="6">
    <source>
        <dbReference type="ARBA" id="ARBA00023315"/>
    </source>
</evidence>
<keyword evidence="10" id="KW-1185">Reference proteome</keyword>
<evidence type="ECO:0000256" key="2">
    <source>
        <dbReference type="ARBA" id="ARBA00022679"/>
    </source>
</evidence>
<keyword evidence="3" id="KW-0819">tRNA processing</keyword>
<dbReference type="PRINTS" id="PR00789">
    <property type="entry name" value="OSIALOPTASE"/>
</dbReference>
<dbReference type="GO" id="GO:0005829">
    <property type="term" value="C:cytosol"/>
    <property type="evidence" value="ECO:0007669"/>
    <property type="project" value="TreeGrafter"/>
</dbReference>
<dbReference type="InterPro" id="IPR017861">
    <property type="entry name" value="KAE1/TsaD"/>
</dbReference>
<dbReference type="NCBIfam" id="TIGR03725">
    <property type="entry name" value="T6A_YeaZ"/>
    <property type="match status" value="1"/>
</dbReference>
<gene>
    <name evidence="9" type="primary">tsaB</name>
    <name evidence="9" type="ORF">F5984_01675</name>
</gene>
<dbReference type="InterPro" id="IPR022496">
    <property type="entry name" value="T6A_TsaB"/>
</dbReference>
<evidence type="ECO:0000256" key="4">
    <source>
        <dbReference type="ARBA" id="ARBA00022723"/>
    </source>
</evidence>
<organism evidence="9 10">
    <name type="scientific">Rudanella paleaurantiibacter</name>
    <dbReference type="NCBI Taxonomy" id="2614655"/>
    <lineage>
        <taxon>Bacteria</taxon>
        <taxon>Pseudomonadati</taxon>
        <taxon>Bacteroidota</taxon>
        <taxon>Cytophagia</taxon>
        <taxon>Cytophagales</taxon>
        <taxon>Cytophagaceae</taxon>
        <taxon>Rudanella</taxon>
    </lineage>
</organism>
<evidence type="ECO:0000313" key="10">
    <source>
        <dbReference type="Proteomes" id="UP000488299"/>
    </source>
</evidence>
<keyword evidence="4" id="KW-0479">Metal-binding</keyword>
<dbReference type="InterPro" id="IPR000905">
    <property type="entry name" value="Gcp-like_dom"/>
</dbReference>
<protein>
    <recommendedName>
        <fullName evidence="1">N(6)-L-threonylcarbamoyladenine synthase</fullName>
        <ecNumber evidence="1">2.3.1.234</ecNumber>
    </recommendedName>
</protein>
<proteinExistence type="predicted"/>
<evidence type="ECO:0000256" key="7">
    <source>
        <dbReference type="ARBA" id="ARBA00048117"/>
    </source>
</evidence>
<dbReference type="EMBL" id="WELI01000001">
    <property type="protein sequence ID" value="KAB7732685.1"/>
    <property type="molecule type" value="Genomic_DNA"/>
</dbReference>
<comment type="catalytic activity">
    <reaction evidence="7">
        <text>L-threonylcarbamoyladenylate + adenosine(37) in tRNA = N(6)-L-threonylcarbamoyladenosine(37) in tRNA + AMP + H(+)</text>
        <dbReference type="Rhea" id="RHEA:37059"/>
        <dbReference type="Rhea" id="RHEA-COMP:10162"/>
        <dbReference type="Rhea" id="RHEA-COMP:10163"/>
        <dbReference type="ChEBI" id="CHEBI:15378"/>
        <dbReference type="ChEBI" id="CHEBI:73682"/>
        <dbReference type="ChEBI" id="CHEBI:74411"/>
        <dbReference type="ChEBI" id="CHEBI:74418"/>
        <dbReference type="ChEBI" id="CHEBI:456215"/>
        <dbReference type="EC" id="2.3.1.234"/>
    </reaction>
</comment>
<reference evidence="9 10" key="1">
    <citation type="submission" date="2019-10" db="EMBL/GenBank/DDBJ databases">
        <title>Rudanella paleaurantiibacter sp. nov., isolated from sludge.</title>
        <authorList>
            <person name="Xu S.Q."/>
        </authorList>
    </citation>
    <scope>NUCLEOTIDE SEQUENCE [LARGE SCALE GENOMIC DNA]</scope>
    <source>
        <strain evidence="9 10">HX-22-17</strain>
    </source>
</reference>
<keyword evidence="2 9" id="KW-0808">Transferase</keyword>
<dbReference type="GO" id="GO:0061711">
    <property type="term" value="F:tRNA N(6)-L-threonylcarbamoyladenine synthase activity"/>
    <property type="evidence" value="ECO:0007669"/>
    <property type="project" value="UniProtKB-EC"/>
</dbReference>
<dbReference type="RefSeq" id="WP_152122200.1">
    <property type="nucleotide sequence ID" value="NZ_WELI01000001.1"/>
</dbReference>
<dbReference type="Proteomes" id="UP000488299">
    <property type="component" value="Unassembled WGS sequence"/>
</dbReference>
<evidence type="ECO:0000256" key="3">
    <source>
        <dbReference type="ARBA" id="ARBA00022694"/>
    </source>
</evidence>
<dbReference type="Gene3D" id="3.30.420.40">
    <property type="match status" value="2"/>
</dbReference>
<dbReference type="GO" id="GO:0046872">
    <property type="term" value="F:metal ion binding"/>
    <property type="evidence" value="ECO:0007669"/>
    <property type="project" value="UniProtKB-KW"/>
</dbReference>
<comment type="caution">
    <text evidence="9">The sequence shown here is derived from an EMBL/GenBank/DDBJ whole genome shotgun (WGS) entry which is preliminary data.</text>
</comment>
<dbReference type="PANTHER" id="PTHR11735">
    <property type="entry name" value="TRNA N6-ADENOSINE THREONYLCARBAMOYLTRANSFERASE"/>
    <property type="match status" value="1"/>
</dbReference>
<dbReference type="EC" id="2.3.1.234" evidence="1"/>
<dbReference type="Pfam" id="PF00814">
    <property type="entry name" value="TsaD"/>
    <property type="match status" value="1"/>
</dbReference>
<dbReference type="AlphaFoldDB" id="A0A7J5U4J6"/>
<dbReference type="SUPFAM" id="SSF53067">
    <property type="entry name" value="Actin-like ATPase domain"/>
    <property type="match status" value="2"/>
</dbReference>
<dbReference type="PANTHER" id="PTHR11735:SF11">
    <property type="entry name" value="TRNA THREONYLCARBAMOYLADENOSINE BIOSYNTHESIS PROTEIN TSAB"/>
    <property type="match status" value="1"/>
</dbReference>
<feature type="domain" description="Gcp-like" evidence="8">
    <location>
        <begin position="38"/>
        <end position="155"/>
    </location>
</feature>